<accession>M5UEQ8</accession>
<keyword evidence="1" id="KW-0812">Transmembrane</keyword>
<dbReference type="Proteomes" id="UP000011885">
    <property type="component" value="Unassembled WGS sequence"/>
</dbReference>
<dbReference type="PATRIC" id="fig|1263870.3.peg.2354"/>
<dbReference type="PANTHER" id="PTHR30093:SF2">
    <property type="entry name" value="TYPE II SECRETION SYSTEM PROTEIN H"/>
    <property type="match status" value="1"/>
</dbReference>
<dbReference type="EMBL" id="ANOH01000154">
    <property type="protein sequence ID" value="EMI56331.1"/>
    <property type="molecule type" value="Genomic_DNA"/>
</dbReference>
<dbReference type="Gene3D" id="3.30.700.10">
    <property type="entry name" value="Glycoprotein, Type 4 Pilin"/>
    <property type="match status" value="1"/>
</dbReference>
<dbReference type="PANTHER" id="PTHR30093">
    <property type="entry name" value="GENERAL SECRETION PATHWAY PROTEIN G"/>
    <property type="match status" value="1"/>
</dbReference>
<proteinExistence type="predicted"/>
<evidence type="ECO:0000313" key="3">
    <source>
        <dbReference type="EMBL" id="EMI56331.1"/>
    </source>
</evidence>
<gene>
    <name evidence="3" type="ORF">RSSM_02211</name>
</gene>
<dbReference type="InterPro" id="IPR011453">
    <property type="entry name" value="DUF1559"/>
</dbReference>
<keyword evidence="1" id="KW-1133">Transmembrane helix</keyword>
<keyword evidence="4" id="KW-1185">Reference proteome</keyword>
<dbReference type="InterPro" id="IPR045584">
    <property type="entry name" value="Pilin-like"/>
</dbReference>
<dbReference type="NCBIfam" id="TIGR04294">
    <property type="entry name" value="pre_pil_HX9DG"/>
    <property type="match status" value="1"/>
</dbReference>
<evidence type="ECO:0000259" key="2">
    <source>
        <dbReference type="Pfam" id="PF07596"/>
    </source>
</evidence>
<feature type="domain" description="DUF1559" evidence="2">
    <location>
        <begin position="51"/>
        <end position="335"/>
    </location>
</feature>
<dbReference type="SUPFAM" id="SSF54523">
    <property type="entry name" value="Pili subunits"/>
    <property type="match status" value="1"/>
</dbReference>
<dbReference type="NCBIfam" id="TIGR02532">
    <property type="entry name" value="IV_pilin_GFxxxE"/>
    <property type="match status" value="1"/>
</dbReference>
<dbReference type="Pfam" id="PF07963">
    <property type="entry name" value="N_methyl"/>
    <property type="match status" value="1"/>
</dbReference>
<dbReference type="InterPro" id="IPR027558">
    <property type="entry name" value="Pre_pil_HX9DG_C"/>
</dbReference>
<evidence type="ECO:0000313" key="4">
    <source>
        <dbReference type="Proteomes" id="UP000011885"/>
    </source>
</evidence>
<reference evidence="3 4" key="1">
    <citation type="journal article" date="2013" name="Mar. Genomics">
        <title>Expression of sulfatases in Rhodopirellula baltica and the diversity of sulfatases in the genus Rhodopirellula.</title>
        <authorList>
            <person name="Wegner C.E."/>
            <person name="Richter-Heitmann T."/>
            <person name="Klindworth A."/>
            <person name="Klockow C."/>
            <person name="Richter M."/>
            <person name="Achstetter T."/>
            <person name="Glockner F.O."/>
            <person name="Harder J."/>
        </authorList>
    </citation>
    <scope>NUCLEOTIDE SEQUENCE [LARGE SCALE GENOMIC DNA]</scope>
    <source>
        <strain evidence="3 4">SM41</strain>
    </source>
</reference>
<evidence type="ECO:0000256" key="1">
    <source>
        <dbReference type="SAM" id="Phobius"/>
    </source>
</evidence>
<comment type="caution">
    <text evidence="3">The sequence shown here is derived from an EMBL/GenBank/DDBJ whole genome shotgun (WGS) entry which is preliminary data.</text>
</comment>
<keyword evidence="1" id="KW-0472">Membrane</keyword>
<dbReference type="RefSeq" id="WP_008677527.1">
    <property type="nucleotide sequence ID" value="NZ_ANOH01000154.1"/>
</dbReference>
<dbReference type="Pfam" id="PF07596">
    <property type="entry name" value="SBP_bac_10"/>
    <property type="match status" value="1"/>
</dbReference>
<organism evidence="3 4">
    <name type="scientific">Rhodopirellula sallentina SM41</name>
    <dbReference type="NCBI Taxonomy" id="1263870"/>
    <lineage>
        <taxon>Bacteria</taxon>
        <taxon>Pseudomonadati</taxon>
        <taxon>Planctomycetota</taxon>
        <taxon>Planctomycetia</taxon>
        <taxon>Pirellulales</taxon>
        <taxon>Pirellulaceae</taxon>
        <taxon>Rhodopirellula</taxon>
    </lineage>
</organism>
<name>M5UEQ8_9BACT</name>
<dbReference type="InterPro" id="IPR012902">
    <property type="entry name" value="N_methyl_site"/>
</dbReference>
<dbReference type="AlphaFoldDB" id="M5UEQ8"/>
<sequence>MQKKQLSACLPEIGPTETRRPRGRLAFTLVELLVVIAIIGVLVGLLLPAVQAAREAARRMSCSNNLKQISLAIHNYESAYKKLPPSWTNTVSGKGWSMQARILPFIEQGGLADGIDFSQGYGASTLSVDGEDIPISSYRVPTYQCPSDPLDQPRYGDDGPEYYKLNYASNGGTWFVFDPSNDNIGEGMFGPNRYMGFRDCLDGLSNTLALAEVKGWTPYYRDVATAGDIAMPDQAEIVCTLGGSFKTETGHTEWVDGRIHQAGFTTTFTPNTKVLCSSSGAEYDVDWTNMREGKDITDPARTYAAVTSRSYHVGGVQVGVLDGSVRFVTDSIDRELWQGLSTRKGREIVEWP</sequence>
<feature type="transmembrane region" description="Helical" evidence="1">
    <location>
        <begin position="25"/>
        <end position="50"/>
    </location>
</feature>
<protein>
    <submittedName>
        <fullName evidence="3">Protein containing DUF1559</fullName>
    </submittedName>
</protein>